<dbReference type="GO" id="GO:0019031">
    <property type="term" value="C:viral envelope"/>
    <property type="evidence" value="ECO:0007669"/>
    <property type="project" value="UniProtKB-KW"/>
</dbReference>
<name>A0A0H3YCY6_HV1</name>
<evidence type="ECO:0000313" key="1">
    <source>
        <dbReference type="EMBL" id="AKN10832.1"/>
    </source>
</evidence>
<accession>A0A0H3YCY6</accession>
<keyword evidence="1" id="KW-0946">Virion</keyword>
<protein>
    <submittedName>
        <fullName evidence="1">Truncated envelope glycoprotein</fullName>
    </submittedName>
</protein>
<organismHost>
    <name type="scientific">Homo sapiens</name>
    <name type="common">Human</name>
    <dbReference type="NCBI Taxonomy" id="9606"/>
</organismHost>
<sequence>MRVIEILKNYQQW</sequence>
<reference evidence="1" key="1">
    <citation type="journal article" date="2015" name="J. Clin. Microbiol.">
        <title>Long-Range HIV Genotyping Using Viral RNA and Proviral DNA for Analysis of HIV Drug Resistance and HIV Clustering.</title>
        <authorList>
            <person name="Novitsky V."/>
            <person name="Zahralban-Steele M."/>
            <person name="McLane M.F."/>
            <person name="Moyo S."/>
            <person name="van Widenfelt E."/>
            <person name="Gaseitsiwe S."/>
            <person name="Makhema J."/>
            <person name="Essex M."/>
        </authorList>
    </citation>
    <scope>NUCLEOTIDE SEQUENCE</scope>
    <source>
        <strain evidence="1">Bcpp_00227_amp2</strain>
    </source>
</reference>
<keyword evidence="1" id="KW-0261">Viral envelope protein</keyword>
<gene>
    <name evidence="1" type="primary">vpu</name>
</gene>
<organism evidence="1">
    <name type="scientific">Human immunodeficiency virus type 1</name>
    <name type="common">HIV-1</name>
    <dbReference type="NCBI Taxonomy" id="11676"/>
    <lineage>
        <taxon>Viruses</taxon>
        <taxon>Riboviria</taxon>
        <taxon>Pararnavirae</taxon>
        <taxon>Artverviricota</taxon>
        <taxon>Revtraviricetes</taxon>
        <taxon>Ortervirales</taxon>
        <taxon>Retroviridae</taxon>
        <taxon>Orthoretrovirinae</taxon>
        <taxon>Lentivirus</taxon>
        <taxon>Lentivirus humimdef1</taxon>
    </lineage>
</organism>
<dbReference type="EMBL" id="KR861286">
    <property type="protein sequence ID" value="AKN10832.1"/>
    <property type="molecule type" value="Genomic_DNA"/>
</dbReference>
<proteinExistence type="predicted"/>